<dbReference type="GO" id="GO:0000160">
    <property type="term" value="P:phosphorelay signal transduction system"/>
    <property type="evidence" value="ECO:0007669"/>
    <property type="project" value="InterPro"/>
</dbReference>
<sequence>MLVLEDEAIILLDLELCLEDAGARPLPASDLAGAMGLVEDDPPDVAILDVSLAPGVTSRPVAERLIALGVPFLLHTGDNRVDRDWMEALGVPVLRKPVPSDEVVRRALALLRA</sequence>
<evidence type="ECO:0000256" key="1">
    <source>
        <dbReference type="PROSITE-ProRule" id="PRU00169"/>
    </source>
</evidence>
<protein>
    <recommendedName>
        <fullName evidence="2">Response regulatory domain-containing protein</fullName>
    </recommendedName>
</protein>
<name>A0A1M6B0F5_9RHOB</name>
<dbReference type="InterPro" id="IPR001789">
    <property type="entry name" value="Sig_transdc_resp-reg_receiver"/>
</dbReference>
<dbReference type="OrthoDB" id="582170at2"/>
<dbReference type="InterPro" id="IPR011006">
    <property type="entry name" value="CheY-like_superfamily"/>
</dbReference>
<organism evidence="3 4">
    <name type="scientific">Wenxinia saemankumensis</name>
    <dbReference type="NCBI Taxonomy" id="1447782"/>
    <lineage>
        <taxon>Bacteria</taxon>
        <taxon>Pseudomonadati</taxon>
        <taxon>Pseudomonadota</taxon>
        <taxon>Alphaproteobacteria</taxon>
        <taxon>Rhodobacterales</taxon>
        <taxon>Roseobacteraceae</taxon>
        <taxon>Wenxinia</taxon>
    </lineage>
</organism>
<keyword evidence="1" id="KW-0597">Phosphoprotein</keyword>
<dbReference type="PROSITE" id="PS50110">
    <property type="entry name" value="RESPONSE_REGULATORY"/>
    <property type="match status" value="1"/>
</dbReference>
<accession>A0A1M6B0F5</accession>
<feature type="modified residue" description="4-aspartylphosphate" evidence="1">
    <location>
        <position position="49"/>
    </location>
</feature>
<proteinExistence type="predicted"/>
<evidence type="ECO:0000313" key="4">
    <source>
        <dbReference type="Proteomes" id="UP000184292"/>
    </source>
</evidence>
<dbReference type="Proteomes" id="UP000184292">
    <property type="component" value="Unassembled WGS sequence"/>
</dbReference>
<dbReference type="STRING" id="1447782.SAMN05444417_0717"/>
<dbReference type="EMBL" id="FQYO01000001">
    <property type="protein sequence ID" value="SHI42192.1"/>
    <property type="molecule type" value="Genomic_DNA"/>
</dbReference>
<keyword evidence="4" id="KW-1185">Reference proteome</keyword>
<dbReference type="Gene3D" id="3.40.50.2300">
    <property type="match status" value="1"/>
</dbReference>
<dbReference type="AlphaFoldDB" id="A0A1M6B0F5"/>
<gene>
    <name evidence="3" type="ORF">SAMN05444417_0717</name>
</gene>
<reference evidence="3 4" key="1">
    <citation type="submission" date="2016-11" db="EMBL/GenBank/DDBJ databases">
        <authorList>
            <person name="Jaros S."/>
            <person name="Januszkiewicz K."/>
            <person name="Wedrychowicz H."/>
        </authorList>
    </citation>
    <scope>NUCLEOTIDE SEQUENCE [LARGE SCALE GENOMIC DNA]</scope>
    <source>
        <strain evidence="3 4">DSM 100565</strain>
    </source>
</reference>
<evidence type="ECO:0000259" key="2">
    <source>
        <dbReference type="PROSITE" id="PS50110"/>
    </source>
</evidence>
<evidence type="ECO:0000313" key="3">
    <source>
        <dbReference type="EMBL" id="SHI42192.1"/>
    </source>
</evidence>
<dbReference type="SUPFAM" id="SSF52172">
    <property type="entry name" value="CheY-like"/>
    <property type="match status" value="1"/>
</dbReference>
<feature type="domain" description="Response regulatory" evidence="2">
    <location>
        <begin position="1"/>
        <end position="111"/>
    </location>
</feature>
<dbReference type="RefSeq" id="WP_083601058.1">
    <property type="nucleotide sequence ID" value="NZ_FQYO01000001.1"/>
</dbReference>